<keyword evidence="7" id="KW-0411">Iron-sulfur</keyword>
<dbReference type="Gene3D" id="3.40.50.10420">
    <property type="entry name" value="NagB/RpiA/CoA transferase-like"/>
    <property type="match status" value="1"/>
</dbReference>
<sequence length="474" mass="53613">MKLNAHNFKENAKKALKDNDLQASLQKLGTGFPLKRLAAMERLPEFEDLRDQARDIKDHTLRHLDFYLEQFESRVVETGGKVHWARDIKDGRKIVYEICEAVGAKTITKGKSMIGEEMAINEYLEEKGLIPIETDLGEYIIQLRNEPPSHIIAPAIHLRKSHVEEAFRKTHTELPKDRNLDAPEDLLVEARTMLRKKFIAADVGITGANFMVAETGSTVIVTNEGNGDLTQTLPRIHIVLCSIEKVVPTLEDCTTLLRVLARSATGQEQSVYTTFSTGPRGETDPDGPDEFHVVILDNGRSRMLGHDTHDMLRCIRCSACINHCPVYQSVGGHAYGSIYPGPMGSVLTPALYGLEKSCDLPNASTMCGKCEEVCPVRIPIPKMLRSWRKKQWEDGPVPTMQRLAMTWWAWWALRPKLYHRVAGWKMRIMGFMGRKSGHIKAFPLKNGWTENRDFPAPEGKTFQQRWSEKGGRRT</sequence>
<evidence type="ECO:0000256" key="8">
    <source>
        <dbReference type="SAM" id="MobiDB-lite"/>
    </source>
</evidence>
<keyword evidence="6" id="KW-0408">Iron</keyword>
<gene>
    <name evidence="10" type="ORF">GCM10011332_11200</name>
</gene>
<dbReference type="AlphaFoldDB" id="A0A917F9A2"/>
<evidence type="ECO:0000256" key="7">
    <source>
        <dbReference type="ARBA" id="ARBA00023014"/>
    </source>
</evidence>
<accession>A0A917F9A2</accession>
<reference evidence="10" key="1">
    <citation type="journal article" date="2014" name="Int. J. Syst. Evol. Microbiol.">
        <title>Complete genome sequence of Corynebacterium casei LMG S-19264T (=DSM 44701T), isolated from a smear-ripened cheese.</title>
        <authorList>
            <consortium name="US DOE Joint Genome Institute (JGI-PGF)"/>
            <person name="Walter F."/>
            <person name="Albersmeier A."/>
            <person name="Kalinowski J."/>
            <person name="Ruckert C."/>
        </authorList>
    </citation>
    <scope>NUCLEOTIDE SEQUENCE</scope>
    <source>
        <strain evidence="10">CGMCC 1.15254</strain>
    </source>
</reference>
<dbReference type="Pfam" id="PF11870">
    <property type="entry name" value="LutB_C"/>
    <property type="match status" value="1"/>
</dbReference>
<evidence type="ECO:0000256" key="2">
    <source>
        <dbReference type="ARBA" id="ARBA00022485"/>
    </source>
</evidence>
<dbReference type="GO" id="GO:0051539">
    <property type="term" value="F:4 iron, 4 sulfur cluster binding"/>
    <property type="evidence" value="ECO:0007669"/>
    <property type="project" value="UniProtKB-KW"/>
</dbReference>
<feature type="region of interest" description="Disordered" evidence="8">
    <location>
        <begin position="450"/>
        <end position="474"/>
    </location>
</feature>
<dbReference type="InterPro" id="IPR017896">
    <property type="entry name" value="4Fe4S_Fe-S-bd"/>
</dbReference>
<dbReference type="PROSITE" id="PS51379">
    <property type="entry name" value="4FE4S_FER_2"/>
    <property type="match status" value="1"/>
</dbReference>
<dbReference type="InterPro" id="IPR004452">
    <property type="entry name" value="LutB/LldF"/>
</dbReference>
<dbReference type="PANTHER" id="PTHR47153:SF2">
    <property type="entry name" value="LACTATE UTILIZATION PROTEIN B"/>
    <property type="match status" value="1"/>
</dbReference>
<keyword evidence="1" id="KW-0813">Transport</keyword>
<dbReference type="InterPro" id="IPR009051">
    <property type="entry name" value="Helical_ferredxn"/>
</dbReference>
<evidence type="ECO:0000313" key="11">
    <source>
        <dbReference type="Proteomes" id="UP000632498"/>
    </source>
</evidence>
<dbReference type="Proteomes" id="UP000632498">
    <property type="component" value="Unassembled WGS sequence"/>
</dbReference>
<dbReference type="SUPFAM" id="SSF100950">
    <property type="entry name" value="NagB/RpiA/CoA transferase-like"/>
    <property type="match status" value="1"/>
</dbReference>
<dbReference type="GO" id="GO:0046872">
    <property type="term" value="F:metal ion binding"/>
    <property type="evidence" value="ECO:0007669"/>
    <property type="project" value="UniProtKB-KW"/>
</dbReference>
<dbReference type="RefSeq" id="WP_188662615.1">
    <property type="nucleotide sequence ID" value="NZ_BMHV01000006.1"/>
</dbReference>
<dbReference type="SUPFAM" id="SSF46548">
    <property type="entry name" value="alpha-helical ferredoxin"/>
    <property type="match status" value="1"/>
</dbReference>
<dbReference type="InterPro" id="IPR017900">
    <property type="entry name" value="4Fe4S_Fe_S_CS"/>
</dbReference>
<proteinExistence type="predicted"/>
<comment type="caution">
    <text evidence="10">The sequence shown here is derived from an EMBL/GenBank/DDBJ whole genome shotgun (WGS) entry which is preliminary data.</text>
</comment>
<keyword evidence="2" id="KW-0004">4Fe-4S</keyword>
<dbReference type="Gene3D" id="1.10.1060.10">
    <property type="entry name" value="Alpha-helical ferredoxin"/>
    <property type="match status" value="1"/>
</dbReference>
<evidence type="ECO:0000259" key="9">
    <source>
        <dbReference type="PROSITE" id="PS51379"/>
    </source>
</evidence>
<evidence type="ECO:0000256" key="4">
    <source>
        <dbReference type="ARBA" id="ARBA00022737"/>
    </source>
</evidence>
<dbReference type="InterPro" id="IPR024185">
    <property type="entry name" value="FTHF_cligase-like_sf"/>
</dbReference>
<protein>
    <submittedName>
        <fullName evidence="10">Iron-sulfur cluster-binding protein</fullName>
    </submittedName>
</protein>
<dbReference type="PANTHER" id="PTHR47153">
    <property type="entry name" value="LACTATE UTILIZATION PROTEIN B"/>
    <property type="match status" value="1"/>
</dbReference>
<dbReference type="InterPro" id="IPR037171">
    <property type="entry name" value="NagB/RpiA_transferase-like"/>
</dbReference>
<dbReference type="EMBL" id="BMHV01000006">
    <property type="protein sequence ID" value="GGF59348.1"/>
    <property type="molecule type" value="Genomic_DNA"/>
</dbReference>
<organism evidence="10 11">
    <name type="scientific">Terasakiella brassicae</name>
    <dbReference type="NCBI Taxonomy" id="1634917"/>
    <lineage>
        <taxon>Bacteria</taxon>
        <taxon>Pseudomonadati</taxon>
        <taxon>Pseudomonadota</taxon>
        <taxon>Alphaproteobacteria</taxon>
        <taxon>Rhodospirillales</taxon>
        <taxon>Terasakiellaceae</taxon>
        <taxon>Terasakiella</taxon>
    </lineage>
</organism>
<evidence type="ECO:0000256" key="6">
    <source>
        <dbReference type="ARBA" id="ARBA00023004"/>
    </source>
</evidence>
<dbReference type="Pfam" id="PF02589">
    <property type="entry name" value="LUD_dom"/>
    <property type="match status" value="1"/>
</dbReference>
<dbReference type="NCBIfam" id="TIGR00273">
    <property type="entry name" value="LutB/LldF family L-lactate oxidation iron-sulfur protein"/>
    <property type="match status" value="1"/>
</dbReference>
<dbReference type="InterPro" id="IPR003741">
    <property type="entry name" value="LUD_dom"/>
</dbReference>
<keyword evidence="11" id="KW-1185">Reference proteome</keyword>
<feature type="domain" description="4Fe-4S ferredoxin-type" evidence="9">
    <location>
        <begin position="305"/>
        <end position="335"/>
    </location>
</feature>
<keyword evidence="5" id="KW-0249">Electron transport</keyword>
<keyword evidence="4" id="KW-0677">Repeat</keyword>
<evidence type="ECO:0000313" key="10">
    <source>
        <dbReference type="EMBL" id="GGF59348.1"/>
    </source>
</evidence>
<name>A0A917F9A2_9PROT</name>
<reference evidence="10" key="2">
    <citation type="submission" date="2020-09" db="EMBL/GenBank/DDBJ databases">
        <authorList>
            <person name="Sun Q."/>
            <person name="Zhou Y."/>
        </authorList>
    </citation>
    <scope>NUCLEOTIDE SEQUENCE</scope>
    <source>
        <strain evidence="10">CGMCC 1.15254</strain>
    </source>
</reference>
<dbReference type="Pfam" id="PF13183">
    <property type="entry name" value="Fer4_8"/>
    <property type="match status" value="1"/>
</dbReference>
<evidence type="ECO:0000256" key="3">
    <source>
        <dbReference type="ARBA" id="ARBA00022723"/>
    </source>
</evidence>
<dbReference type="PROSITE" id="PS00198">
    <property type="entry name" value="4FE4S_FER_1"/>
    <property type="match status" value="1"/>
</dbReference>
<evidence type="ECO:0000256" key="1">
    <source>
        <dbReference type="ARBA" id="ARBA00022448"/>
    </source>
</evidence>
<dbReference type="InterPro" id="IPR024569">
    <property type="entry name" value="LutB_C"/>
</dbReference>
<dbReference type="GO" id="GO:0006089">
    <property type="term" value="P:lactate metabolic process"/>
    <property type="evidence" value="ECO:0007669"/>
    <property type="project" value="InterPro"/>
</dbReference>
<keyword evidence="3" id="KW-0479">Metal-binding</keyword>
<evidence type="ECO:0000256" key="5">
    <source>
        <dbReference type="ARBA" id="ARBA00022982"/>
    </source>
</evidence>